<reference evidence="10" key="1">
    <citation type="submission" date="2022-07" db="EMBL/GenBank/DDBJ databases">
        <title>Phylogenomic reconstructions and comparative analyses of Kickxellomycotina fungi.</title>
        <authorList>
            <person name="Reynolds N.K."/>
            <person name="Stajich J.E."/>
            <person name="Barry K."/>
            <person name="Grigoriev I.V."/>
            <person name="Crous P."/>
            <person name="Smith M.E."/>
        </authorList>
    </citation>
    <scope>NUCLEOTIDE SEQUENCE</scope>
    <source>
        <strain evidence="10">NBRC 32514</strain>
    </source>
</reference>
<proteinExistence type="inferred from homology"/>
<gene>
    <name evidence="10" type="ORF">LPJ53_003654</name>
</gene>
<keyword evidence="6" id="KW-0834">Unfolded protein response</keyword>
<accession>A0A9W7XVU5</accession>
<dbReference type="InterPro" id="IPR046347">
    <property type="entry name" value="bZIP_sf"/>
</dbReference>
<feature type="domain" description="BZIP" evidence="9">
    <location>
        <begin position="194"/>
        <end position="251"/>
    </location>
</feature>
<sequence length="288" mass="32056">MTKPATRDSLREEPPREGSGCCSRDQPTNEQAAAHITYGDRIEDEENSSRQNDVSEQALNDNGEKAVVGDDDHENENENDDFSGNEDEYESIDENEGNDGKDVWASTALSSPHKHSHSSHPHRPPPLPTTTTTTTTTASTAPSQPIMNTHQSSSAESLTPLPPPSSSIAGDDRGSASSKREAGEQRAPSPKSARRLRNRLAAARMRTRQKQHLEELERRKAELERRAAELESELRQIQRKNNPLNASIDQLAQMIDDLTRVEFTMLSGIDECKGLLQNLERIYQERPI</sequence>
<feature type="compositionally biased region" description="Acidic residues" evidence="8">
    <location>
        <begin position="71"/>
        <end position="97"/>
    </location>
</feature>
<dbReference type="InterPro" id="IPR044280">
    <property type="entry name" value="Hac1/HY5"/>
</dbReference>
<evidence type="ECO:0000256" key="8">
    <source>
        <dbReference type="SAM" id="MobiDB-lite"/>
    </source>
</evidence>
<dbReference type="Proteomes" id="UP001149813">
    <property type="component" value="Unassembled WGS sequence"/>
</dbReference>
<evidence type="ECO:0000256" key="4">
    <source>
        <dbReference type="ARBA" id="ARBA00023125"/>
    </source>
</evidence>
<feature type="region of interest" description="Disordered" evidence="8">
    <location>
        <begin position="1"/>
        <end position="211"/>
    </location>
</feature>
<dbReference type="CDD" id="cd14686">
    <property type="entry name" value="bZIP"/>
    <property type="match status" value="1"/>
</dbReference>
<name>A0A9W7XVU5_9FUNG</name>
<dbReference type="GO" id="GO:0000981">
    <property type="term" value="F:DNA-binding transcription factor activity, RNA polymerase II-specific"/>
    <property type="evidence" value="ECO:0007669"/>
    <property type="project" value="InterPro"/>
</dbReference>
<feature type="compositionally biased region" description="Basic residues" evidence="8">
    <location>
        <begin position="112"/>
        <end position="123"/>
    </location>
</feature>
<dbReference type="Pfam" id="PF07716">
    <property type="entry name" value="bZIP_2"/>
    <property type="match status" value="1"/>
</dbReference>
<dbReference type="GO" id="GO:0005634">
    <property type="term" value="C:nucleus"/>
    <property type="evidence" value="ECO:0007669"/>
    <property type="project" value="UniProtKB-SubCell"/>
</dbReference>
<protein>
    <recommendedName>
        <fullName evidence="9">BZIP domain-containing protein</fullName>
    </recommendedName>
</protein>
<dbReference type="PANTHER" id="PTHR46714">
    <property type="entry name" value="TRANSCRIPTIONAL ACTIVATOR HAC1"/>
    <property type="match status" value="1"/>
</dbReference>
<dbReference type="SMART" id="SM00338">
    <property type="entry name" value="BRLZ"/>
    <property type="match status" value="1"/>
</dbReference>
<keyword evidence="3" id="KW-0805">Transcription regulation</keyword>
<feature type="compositionally biased region" description="Low complexity" evidence="8">
    <location>
        <begin position="129"/>
        <end position="143"/>
    </location>
</feature>
<dbReference type="InterPro" id="IPR004827">
    <property type="entry name" value="bZIP"/>
</dbReference>
<dbReference type="PROSITE" id="PS50217">
    <property type="entry name" value="BZIP"/>
    <property type="match status" value="1"/>
</dbReference>
<keyword evidence="4" id="KW-0238">DNA-binding</keyword>
<evidence type="ECO:0000259" key="9">
    <source>
        <dbReference type="PROSITE" id="PS50217"/>
    </source>
</evidence>
<evidence type="ECO:0000256" key="3">
    <source>
        <dbReference type="ARBA" id="ARBA00023015"/>
    </source>
</evidence>
<feature type="compositionally biased region" description="Basic and acidic residues" evidence="8">
    <location>
        <begin position="170"/>
        <end position="184"/>
    </location>
</feature>
<dbReference type="AlphaFoldDB" id="A0A9W7XVU5"/>
<keyword evidence="11" id="KW-1185">Reference proteome</keyword>
<organism evidence="10 11">
    <name type="scientific">Coemansia erecta</name>
    <dbReference type="NCBI Taxonomy" id="147472"/>
    <lineage>
        <taxon>Eukaryota</taxon>
        <taxon>Fungi</taxon>
        <taxon>Fungi incertae sedis</taxon>
        <taxon>Zoopagomycota</taxon>
        <taxon>Kickxellomycotina</taxon>
        <taxon>Kickxellomycetes</taxon>
        <taxon>Kickxellales</taxon>
        <taxon>Kickxellaceae</taxon>
        <taxon>Coemansia</taxon>
    </lineage>
</organism>
<feature type="compositionally biased region" description="Basic and acidic residues" evidence="8">
    <location>
        <begin position="1"/>
        <end position="16"/>
    </location>
</feature>
<evidence type="ECO:0000313" key="10">
    <source>
        <dbReference type="EMBL" id="KAJ1721874.1"/>
    </source>
</evidence>
<feature type="compositionally biased region" description="Polar residues" evidence="8">
    <location>
        <begin position="49"/>
        <end position="60"/>
    </location>
</feature>
<evidence type="ECO:0000256" key="7">
    <source>
        <dbReference type="ARBA" id="ARBA00023242"/>
    </source>
</evidence>
<comment type="caution">
    <text evidence="10">The sequence shown here is derived from an EMBL/GenBank/DDBJ whole genome shotgun (WGS) entry which is preliminary data.</text>
</comment>
<comment type="subcellular location">
    <subcellularLocation>
        <location evidence="1">Nucleus</location>
    </subcellularLocation>
</comment>
<dbReference type="PROSITE" id="PS00036">
    <property type="entry name" value="BZIP_BASIC"/>
    <property type="match status" value="1"/>
</dbReference>
<evidence type="ECO:0000313" key="11">
    <source>
        <dbReference type="Proteomes" id="UP001149813"/>
    </source>
</evidence>
<evidence type="ECO:0000256" key="1">
    <source>
        <dbReference type="ARBA" id="ARBA00004123"/>
    </source>
</evidence>
<dbReference type="Gene3D" id="1.20.5.170">
    <property type="match status" value="1"/>
</dbReference>
<dbReference type="GO" id="GO:0006986">
    <property type="term" value="P:response to unfolded protein"/>
    <property type="evidence" value="ECO:0007669"/>
    <property type="project" value="UniProtKB-KW"/>
</dbReference>
<keyword evidence="5" id="KW-0804">Transcription</keyword>
<evidence type="ECO:0000256" key="5">
    <source>
        <dbReference type="ARBA" id="ARBA00023163"/>
    </source>
</evidence>
<dbReference type="EMBL" id="JANBOJ010000144">
    <property type="protein sequence ID" value="KAJ1721874.1"/>
    <property type="molecule type" value="Genomic_DNA"/>
</dbReference>
<evidence type="ECO:0000256" key="6">
    <source>
        <dbReference type="ARBA" id="ARBA00023230"/>
    </source>
</evidence>
<evidence type="ECO:0000256" key="2">
    <source>
        <dbReference type="ARBA" id="ARBA00007163"/>
    </source>
</evidence>
<dbReference type="SUPFAM" id="SSF57959">
    <property type="entry name" value="Leucine zipper domain"/>
    <property type="match status" value="1"/>
</dbReference>
<dbReference type="GO" id="GO:0003677">
    <property type="term" value="F:DNA binding"/>
    <property type="evidence" value="ECO:0007669"/>
    <property type="project" value="UniProtKB-KW"/>
</dbReference>
<dbReference type="PANTHER" id="PTHR46714:SF6">
    <property type="entry name" value="TRANSCRIPTIONAL ACTIVATOR HAC1"/>
    <property type="match status" value="1"/>
</dbReference>
<comment type="similarity">
    <text evidence="2">Belongs to the bZIP family.</text>
</comment>
<dbReference type="OrthoDB" id="5566657at2759"/>
<dbReference type="GO" id="GO:0045944">
    <property type="term" value="P:positive regulation of transcription by RNA polymerase II"/>
    <property type="evidence" value="ECO:0007669"/>
    <property type="project" value="InterPro"/>
</dbReference>
<keyword evidence="7" id="KW-0539">Nucleus</keyword>